<dbReference type="AlphaFoldDB" id="A0A7K0EQ25"/>
<feature type="chain" id="PRO_5029506253" evidence="10">
    <location>
        <begin position="20"/>
        <end position="487"/>
    </location>
</feature>
<evidence type="ECO:0000259" key="11">
    <source>
        <dbReference type="PROSITE" id="PS52015"/>
    </source>
</evidence>
<dbReference type="OrthoDB" id="9812355at2"/>
<comment type="similarity">
    <text evidence="2">Belongs to the TonB family.</text>
</comment>
<dbReference type="PRINTS" id="PR01374">
    <property type="entry name" value="TONBPROTEIN"/>
</dbReference>
<organism evidence="12 13">
    <name type="scientific">Larkinella terrae</name>
    <dbReference type="NCBI Taxonomy" id="2025311"/>
    <lineage>
        <taxon>Bacteria</taxon>
        <taxon>Pseudomonadati</taxon>
        <taxon>Bacteroidota</taxon>
        <taxon>Cytophagia</taxon>
        <taxon>Cytophagales</taxon>
        <taxon>Spirosomataceae</taxon>
        <taxon>Larkinella</taxon>
    </lineage>
</organism>
<name>A0A7K0EQ25_9BACT</name>
<dbReference type="GO" id="GO:0055085">
    <property type="term" value="P:transmembrane transport"/>
    <property type="evidence" value="ECO:0007669"/>
    <property type="project" value="InterPro"/>
</dbReference>
<keyword evidence="6" id="KW-0812">Transmembrane</keyword>
<evidence type="ECO:0000256" key="2">
    <source>
        <dbReference type="ARBA" id="ARBA00006555"/>
    </source>
</evidence>
<evidence type="ECO:0000256" key="6">
    <source>
        <dbReference type="ARBA" id="ARBA00022692"/>
    </source>
</evidence>
<sequence length="487" mass="54786">MKPCFYILFWLFIALSTQAQTIYKEYEVDSVARPIGGLPMLEKFINVNRRMPYAAEVNRTNGVVILTTIVEPNGTISDVRTLRSLRPDCDREAIRVLSLFNAWKPALKNGQPVRQQLTYTVRFTPNGWDCQPDRLIRYFNAKGDLTTDASKARYSLNVPVDSLGYPNADPVIYQKAGKKWKEFERLQLKKEAFIHYNNDDPALPDSVDAYRLKIVDGKGASQDIHYSFLTDGTLLATEPYSDGRHVQSSVYYYRNGMVKRIEENTVARTFQQWNWYPSGSLRHVSRHNLAAELSDDEIISQWDSAGAPTVIDGTGIATKVSRMDGQVFLESGPLKAALKTGEWTGRFKSGALVYRETYENSKFISGKHYEANGDLITYHEPNTPAEFEGGMTGLGKFLATNLRYPAEAAQAGIEGRVTVSFVVDTEGNVDDLKVLKEIGYGTSEEAMRVLKATSGKWKPAIQQGRKVKVRYVIPIFFAGKRILVLVN</sequence>
<evidence type="ECO:0000256" key="1">
    <source>
        <dbReference type="ARBA" id="ARBA00004383"/>
    </source>
</evidence>
<comment type="subcellular location">
    <subcellularLocation>
        <location evidence="1">Cell inner membrane</location>
        <topology evidence="1">Single-pass membrane protein</topology>
        <orientation evidence="1">Periplasmic side</orientation>
    </subcellularLocation>
</comment>
<feature type="signal peptide" evidence="10">
    <location>
        <begin position="1"/>
        <end position="19"/>
    </location>
</feature>
<keyword evidence="10" id="KW-0732">Signal</keyword>
<keyword evidence="3" id="KW-0813">Transport</keyword>
<dbReference type="RefSeq" id="WP_154176933.1">
    <property type="nucleotide sequence ID" value="NZ_WJXZ01000012.1"/>
</dbReference>
<comment type="caution">
    <text evidence="12">The sequence shown here is derived from an EMBL/GenBank/DDBJ whole genome shotgun (WGS) entry which is preliminary data.</text>
</comment>
<evidence type="ECO:0000256" key="5">
    <source>
        <dbReference type="ARBA" id="ARBA00022519"/>
    </source>
</evidence>
<dbReference type="GO" id="GO:0030288">
    <property type="term" value="C:outer membrane-bounded periplasmic space"/>
    <property type="evidence" value="ECO:0007669"/>
    <property type="project" value="InterPro"/>
</dbReference>
<evidence type="ECO:0000256" key="10">
    <source>
        <dbReference type="SAM" id="SignalP"/>
    </source>
</evidence>
<dbReference type="SUPFAM" id="SSF74653">
    <property type="entry name" value="TolA/TonB C-terminal domain"/>
    <property type="match status" value="2"/>
</dbReference>
<dbReference type="GO" id="GO:0098797">
    <property type="term" value="C:plasma membrane protein complex"/>
    <property type="evidence" value="ECO:0007669"/>
    <property type="project" value="TreeGrafter"/>
</dbReference>
<keyword evidence="7" id="KW-0653">Protein transport</keyword>
<dbReference type="InterPro" id="IPR003538">
    <property type="entry name" value="TonB"/>
</dbReference>
<proteinExistence type="inferred from homology"/>
<dbReference type="InterPro" id="IPR037682">
    <property type="entry name" value="TonB_C"/>
</dbReference>
<dbReference type="GO" id="GO:0031992">
    <property type="term" value="F:energy transducer activity"/>
    <property type="evidence" value="ECO:0007669"/>
    <property type="project" value="InterPro"/>
</dbReference>
<dbReference type="NCBIfam" id="TIGR01352">
    <property type="entry name" value="tonB_Cterm"/>
    <property type="match status" value="2"/>
</dbReference>
<keyword evidence="9" id="KW-0472">Membrane</keyword>
<evidence type="ECO:0000313" key="12">
    <source>
        <dbReference type="EMBL" id="MRS63586.1"/>
    </source>
</evidence>
<evidence type="ECO:0000256" key="9">
    <source>
        <dbReference type="ARBA" id="ARBA00023136"/>
    </source>
</evidence>
<keyword evidence="4" id="KW-1003">Cell membrane</keyword>
<evidence type="ECO:0000256" key="8">
    <source>
        <dbReference type="ARBA" id="ARBA00022989"/>
    </source>
</evidence>
<reference evidence="12 13" key="1">
    <citation type="journal article" date="2018" name="Antonie Van Leeuwenhoek">
        <title>Larkinella terrae sp. nov., isolated from soil on Jeju Island, South Korea.</title>
        <authorList>
            <person name="Ten L.N."/>
            <person name="Jeon J."/>
            <person name="Park S.J."/>
            <person name="Park S."/>
            <person name="Lee S.Y."/>
            <person name="Kim M.K."/>
            <person name="Jung H.Y."/>
        </authorList>
    </citation>
    <scope>NUCLEOTIDE SEQUENCE [LARGE SCALE GENOMIC DNA]</scope>
    <source>
        <strain evidence="12 13">KCTC 52001</strain>
    </source>
</reference>
<accession>A0A7K0EQ25</accession>
<evidence type="ECO:0000256" key="4">
    <source>
        <dbReference type="ARBA" id="ARBA00022475"/>
    </source>
</evidence>
<dbReference type="InterPro" id="IPR051045">
    <property type="entry name" value="TonB-dependent_transducer"/>
</dbReference>
<gene>
    <name evidence="12" type="ORF">GJJ30_19955</name>
</gene>
<dbReference type="EMBL" id="WJXZ01000012">
    <property type="protein sequence ID" value="MRS63586.1"/>
    <property type="molecule type" value="Genomic_DNA"/>
</dbReference>
<dbReference type="GO" id="GO:0015891">
    <property type="term" value="P:siderophore transport"/>
    <property type="evidence" value="ECO:0007669"/>
    <property type="project" value="InterPro"/>
</dbReference>
<dbReference type="PROSITE" id="PS52015">
    <property type="entry name" value="TONB_CTD"/>
    <property type="match status" value="1"/>
</dbReference>
<dbReference type="InterPro" id="IPR006260">
    <property type="entry name" value="TonB/TolA_C"/>
</dbReference>
<evidence type="ECO:0000256" key="3">
    <source>
        <dbReference type="ARBA" id="ARBA00022448"/>
    </source>
</evidence>
<feature type="domain" description="TonB C-terminal" evidence="11">
    <location>
        <begin position="389"/>
        <end position="486"/>
    </location>
</feature>
<keyword evidence="13" id="KW-1185">Reference proteome</keyword>
<keyword evidence="8" id="KW-1133">Transmembrane helix</keyword>
<evidence type="ECO:0000313" key="13">
    <source>
        <dbReference type="Proteomes" id="UP000441754"/>
    </source>
</evidence>
<dbReference type="PANTHER" id="PTHR33446">
    <property type="entry name" value="PROTEIN TONB-RELATED"/>
    <property type="match status" value="1"/>
</dbReference>
<dbReference type="PANTHER" id="PTHR33446:SF2">
    <property type="entry name" value="PROTEIN TONB"/>
    <property type="match status" value="1"/>
</dbReference>
<dbReference type="Pfam" id="PF03544">
    <property type="entry name" value="TonB_C"/>
    <property type="match status" value="2"/>
</dbReference>
<dbReference type="Gene3D" id="3.30.1150.10">
    <property type="match status" value="2"/>
</dbReference>
<evidence type="ECO:0000256" key="7">
    <source>
        <dbReference type="ARBA" id="ARBA00022927"/>
    </source>
</evidence>
<keyword evidence="5" id="KW-0997">Cell inner membrane</keyword>
<dbReference type="Proteomes" id="UP000441754">
    <property type="component" value="Unassembled WGS sequence"/>
</dbReference>
<dbReference type="GO" id="GO:0015031">
    <property type="term" value="P:protein transport"/>
    <property type="evidence" value="ECO:0007669"/>
    <property type="project" value="UniProtKB-KW"/>
</dbReference>
<protein>
    <submittedName>
        <fullName evidence="12">TonB family protein</fullName>
    </submittedName>
</protein>